<dbReference type="Gene3D" id="3.40.50.2000">
    <property type="entry name" value="Glycogen Phosphorylase B"/>
    <property type="match status" value="2"/>
</dbReference>
<dbReference type="GO" id="GO:0008194">
    <property type="term" value="F:UDP-glycosyltransferase activity"/>
    <property type="evidence" value="ECO:0007669"/>
    <property type="project" value="InterPro"/>
</dbReference>
<dbReference type="GeneID" id="83217682"/>
<dbReference type="SUPFAM" id="SSF53756">
    <property type="entry name" value="UDP-Glycosyltransferase/glycogen phosphorylase"/>
    <property type="match status" value="1"/>
</dbReference>
<dbReference type="AlphaFoldDB" id="A0AAD7XXZ2"/>
<dbReference type="Proteomes" id="UP001234581">
    <property type="component" value="Unassembled WGS sequence"/>
</dbReference>
<gene>
    <name evidence="5" type="ORF">O0I10_010278</name>
</gene>
<reference evidence="5 6" key="1">
    <citation type="submission" date="2023-03" db="EMBL/GenBank/DDBJ databases">
        <title>Genome sequence of Lichtheimia ornata CBS 291.66.</title>
        <authorList>
            <person name="Mohabir J.T."/>
            <person name="Shea T.P."/>
            <person name="Kurbessoian T."/>
            <person name="Berby B."/>
            <person name="Fontaine J."/>
            <person name="Livny J."/>
            <person name="Gnirke A."/>
            <person name="Stajich J.E."/>
            <person name="Cuomo C.A."/>
        </authorList>
    </citation>
    <scope>NUCLEOTIDE SEQUENCE [LARGE SCALE GENOMIC DNA]</scope>
    <source>
        <strain evidence="5">CBS 291.66</strain>
    </source>
</reference>
<sequence length="544" mass="61163">MVWRALPFLLVLLIAASTYAESGLKEASHGGGGGADFRTTPKNILFSSVGGGASHNSWIIRILDQLHKRGHNVFFASTDTELKFTNVYPHIKTSSIGPSHYKKMPPITHKLRWPVSFDAPKVYKENNMREYDTNYNALQEIIKNESIDVVLCDHVSFGCQQVVKDSKLPLIITLVINDADDADAPYINLNPIARMSDGTTENMSYARRFYDAFIWRAQLLWHLDFAPWPVSLGINNNRWEDALKLVNNVYGLEPPRPMGPLVELVGPIYSDDITSSPGKLDPGLEQFLDEREKVVYVAFGQFVKPTTIEVSTRVLLMLLENYEAGGLDGFIWSATLGTPLPDHVTTSSGTQYHLNTTEFLNVGRIVPWAPQKAILRHPSTVTFVTHGGASSVYEAAYYGKRMLFAAFFGDMISNSLHFERTAGGVWFVLPEADAKTMITSLAKVLKDEKGIMQQAMQRLQAIVQIHVQHSLVRATDLVEEVAFTADKDGKLPHRRDIARNLSFLKRHNYDLYLGLFVLVAACIMLPYRLVVFLKEHLRIKKKIE</sequence>
<dbReference type="PANTHER" id="PTHR48043">
    <property type="entry name" value="EG:EG0003.4 PROTEIN-RELATED"/>
    <property type="match status" value="1"/>
</dbReference>
<dbReference type="EMBL" id="JARTCD010000067">
    <property type="protein sequence ID" value="KAJ8654067.1"/>
    <property type="molecule type" value="Genomic_DNA"/>
</dbReference>
<proteinExistence type="predicted"/>
<evidence type="ECO:0008006" key="7">
    <source>
        <dbReference type="Google" id="ProtNLM"/>
    </source>
</evidence>
<dbReference type="RefSeq" id="XP_058338981.1">
    <property type="nucleotide sequence ID" value="XM_058490260.1"/>
</dbReference>
<protein>
    <recommendedName>
        <fullName evidence="7">UDP-glycosyltransferases domain-containing protein</fullName>
    </recommendedName>
</protein>
<feature type="transmembrane region" description="Helical" evidence="3">
    <location>
        <begin position="511"/>
        <end position="533"/>
    </location>
</feature>
<dbReference type="PANTHER" id="PTHR48043:SF145">
    <property type="entry name" value="FI06409P-RELATED"/>
    <property type="match status" value="1"/>
</dbReference>
<evidence type="ECO:0000256" key="3">
    <source>
        <dbReference type="SAM" id="Phobius"/>
    </source>
</evidence>
<accession>A0AAD7XXZ2</accession>
<dbReference type="InterPro" id="IPR002213">
    <property type="entry name" value="UDP_glucos_trans"/>
</dbReference>
<keyword evidence="3" id="KW-1133">Transmembrane helix</keyword>
<keyword evidence="2" id="KW-0808">Transferase</keyword>
<keyword evidence="6" id="KW-1185">Reference proteome</keyword>
<feature type="signal peptide" evidence="4">
    <location>
        <begin position="1"/>
        <end position="20"/>
    </location>
</feature>
<dbReference type="CDD" id="cd03784">
    <property type="entry name" value="GT1_Gtf-like"/>
    <property type="match status" value="1"/>
</dbReference>
<evidence type="ECO:0000313" key="6">
    <source>
        <dbReference type="Proteomes" id="UP001234581"/>
    </source>
</evidence>
<feature type="chain" id="PRO_5042190256" description="UDP-glycosyltransferases domain-containing protein" evidence="4">
    <location>
        <begin position="21"/>
        <end position="544"/>
    </location>
</feature>
<keyword evidence="3" id="KW-0472">Membrane</keyword>
<dbReference type="InterPro" id="IPR050271">
    <property type="entry name" value="UDP-glycosyltransferase"/>
</dbReference>
<evidence type="ECO:0000256" key="1">
    <source>
        <dbReference type="ARBA" id="ARBA00022676"/>
    </source>
</evidence>
<dbReference type="Pfam" id="PF00201">
    <property type="entry name" value="UDPGT"/>
    <property type="match status" value="1"/>
</dbReference>
<evidence type="ECO:0000256" key="4">
    <source>
        <dbReference type="SAM" id="SignalP"/>
    </source>
</evidence>
<keyword evidence="3" id="KW-0812">Transmembrane</keyword>
<name>A0AAD7XXZ2_9FUNG</name>
<organism evidence="5 6">
    <name type="scientific">Lichtheimia ornata</name>
    <dbReference type="NCBI Taxonomy" id="688661"/>
    <lineage>
        <taxon>Eukaryota</taxon>
        <taxon>Fungi</taxon>
        <taxon>Fungi incertae sedis</taxon>
        <taxon>Mucoromycota</taxon>
        <taxon>Mucoromycotina</taxon>
        <taxon>Mucoromycetes</taxon>
        <taxon>Mucorales</taxon>
        <taxon>Lichtheimiaceae</taxon>
        <taxon>Lichtheimia</taxon>
    </lineage>
</organism>
<comment type="caution">
    <text evidence="5">The sequence shown here is derived from an EMBL/GenBank/DDBJ whole genome shotgun (WGS) entry which is preliminary data.</text>
</comment>
<keyword evidence="4" id="KW-0732">Signal</keyword>
<evidence type="ECO:0000256" key="2">
    <source>
        <dbReference type="ARBA" id="ARBA00022679"/>
    </source>
</evidence>
<keyword evidence="1" id="KW-0328">Glycosyltransferase</keyword>
<evidence type="ECO:0000313" key="5">
    <source>
        <dbReference type="EMBL" id="KAJ8654067.1"/>
    </source>
</evidence>